<name>A0A8D3WKV8_STRFA</name>
<comment type="similarity">
    <text evidence="1">Belongs to the universal stress protein A family.</text>
</comment>
<dbReference type="Gene3D" id="3.40.50.620">
    <property type="entry name" value="HUPs"/>
    <property type="match status" value="2"/>
</dbReference>
<dbReference type="Proteomes" id="UP000002066">
    <property type="component" value="Chromosome"/>
</dbReference>
<evidence type="ECO:0000259" key="2">
    <source>
        <dbReference type="Pfam" id="PF00582"/>
    </source>
</evidence>
<evidence type="ECO:0000256" key="1">
    <source>
        <dbReference type="ARBA" id="ARBA00008791"/>
    </source>
</evidence>
<evidence type="ECO:0000313" key="3">
    <source>
        <dbReference type="EMBL" id="ADW06973.1"/>
    </source>
</evidence>
<dbReference type="CDD" id="cd00293">
    <property type="entry name" value="USP-like"/>
    <property type="match status" value="1"/>
</dbReference>
<dbReference type="PANTHER" id="PTHR46268">
    <property type="entry name" value="STRESS RESPONSE PROTEIN NHAX"/>
    <property type="match status" value="1"/>
</dbReference>
<organism evidence="3 4">
    <name type="scientific">Streptomyces pratensis (strain ATCC 33331 / IAF-45CD)</name>
    <dbReference type="NCBI Taxonomy" id="591167"/>
    <lineage>
        <taxon>Bacteria</taxon>
        <taxon>Bacillati</taxon>
        <taxon>Actinomycetota</taxon>
        <taxon>Actinomycetes</taxon>
        <taxon>Kitasatosporales</taxon>
        <taxon>Streptomycetaceae</taxon>
        <taxon>Streptomyces</taxon>
    </lineage>
</organism>
<feature type="domain" description="UspA" evidence="2">
    <location>
        <begin position="172"/>
        <end position="309"/>
    </location>
</feature>
<feature type="domain" description="UspA" evidence="2">
    <location>
        <begin position="3"/>
        <end position="152"/>
    </location>
</feature>
<gene>
    <name evidence="3" type="ordered locus">Sfla_5578</name>
</gene>
<dbReference type="PANTHER" id="PTHR46268:SF6">
    <property type="entry name" value="UNIVERSAL STRESS PROTEIN UP12"/>
    <property type="match status" value="1"/>
</dbReference>
<reference evidence="3 4" key="1">
    <citation type="submission" date="2011-01" db="EMBL/GenBank/DDBJ databases">
        <title>Complete sequence of chromosome of Streptomyces flavogriseus ATCC 33331.</title>
        <authorList>
            <consortium name="US DOE Joint Genome Institute"/>
            <person name="Lucas S."/>
            <person name="Copeland A."/>
            <person name="Lapidus A."/>
            <person name="Cheng J.-F."/>
            <person name="Goodwin L."/>
            <person name="Pitluck S."/>
            <person name="Davenport K."/>
            <person name="Detter J.C."/>
            <person name="Han C."/>
            <person name="Tapia R."/>
            <person name="Land M."/>
            <person name="Hauser L."/>
            <person name="Kyrpides N."/>
            <person name="Ivanova N."/>
            <person name="Ovchinnikova G."/>
            <person name="Pagani I."/>
            <person name="Brumm P."/>
            <person name="Mead D."/>
            <person name="Woyke T."/>
        </authorList>
    </citation>
    <scope>NUCLEOTIDE SEQUENCE [LARGE SCALE GENOMIC DNA]</scope>
    <source>
        <strain evidence="4">ATCC 33331 / IAF-45CD</strain>
    </source>
</reference>
<evidence type="ECO:0000313" key="4">
    <source>
        <dbReference type="Proteomes" id="UP000002066"/>
    </source>
</evidence>
<protein>
    <submittedName>
        <fullName evidence="3">UspA domain-containing protein</fullName>
    </submittedName>
</protein>
<dbReference type="InterPro" id="IPR006016">
    <property type="entry name" value="UspA"/>
</dbReference>
<dbReference type="OrthoDB" id="4867015at2"/>
<dbReference type="EMBL" id="CP002475">
    <property type="protein sequence ID" value="ADW06973.1"/>
    <property type="molecule type" value="Genomic_DNA"/>
</dbReference>
<dbReference type="InterPro" id="IPR014729">
    <property type="entry name" value="Rossmann-like_a/b/a_fold"/>
</dbReference>
<dbReference type="Pfam" id="PF00582">
    <property type="entry name" value="Usp"/>
    <property type="match status" value="2"/>
</dbReference>
<dbReference type="KEGG" id="sfa:Sfla_5578"/>
<dbReference type="InterPro" id="IPR006015">
    <property type="entry name" value="Universal_stress_UspA"/>
</dbReference>
<dbReference type="AlphaFoldDB" id="A0A8D3WKV8"/>
<accession>A0A8D3WKV8</accession>
<dbReference type="SUPFAM" id="SSF52402">
    <property type="entry name" value="Adenine nucleotide alpha hydrolases-like"/>
    <property type="match status" value="2"/>
</dbReference>
<dbReference type="PRINTS" id="PR01438">
    <property type="entry name" value="UNVRSLSTRESS"/>
</dbReference>
<sequence>MPGNVTVGLNGSPESFAAVRWAAQEAVLREVALRIIHIQDWPVPPGHVEHVVSSSAATAAHTEPGRSPKYEDLLARAAAEAEQAHPGLSVGAENVTGVGLASKVLLAEAETPGGMDLLVLGSQGLNRLTGFVIGTTSLPVAAASPCPVVLVRNGGADRGERPHRSEQPAGQLLLGIDPREAESEAPVLDFGFTEAARRSCGLQILHAWSFPPMYAYAQAADPGLGNELAAEIETNLERVVDPWKRRFPGVTVRTTAVAGAPGAELVYASPDADLVVVGRRERARPVGPRLGHVAHAVIHHATSPVAVVPHP</sequence>
<proteinExistence type="inferred from homology"/>